<evidence type="ECO:0000313" key="15">
    <source>
        <dbReference type="EMBL" id="CAE0674492.1"/>
    </source>
</evidence>
<evidence type="ECO:0000256" key="11">
    <source>
        <dbReference type="ARBA" id="ARBA00023303"/>
    </source>
</evidence>
<keyword evidence="11" id="KW-0407">Ion channel</keyword>
<evidence type="ECO:0000256" key="13">
    <source>
        <dbReference type="SAM" id="Phobius"/>
    </source>
</evidence>
<feature type="region of interest" description="Disordered" evidence="12">
    <location>
        <begin position="1"/>
        <end position="47"/>
    </location>
</feature>
<evidence type="ECO:0000259" key="14">
    <source>
        <dbReference type="Pfam" id="PF00520"/>
    </source>
</evidence>
<dbReference type="Gene3D" id="1.10.287.70">
    <property type="match status" value="1"/>
</dbReference>
<keyword evidence="3" id="KW-0633">Potassium transport</keyword>
<keyword evidence="8 13" id="KW-1133">Transmembrane helix</keyword>
<feature type="transmembrane region" description="Helical" evidence="13">
    <location>
        <begin position="276"/>
        <end position="298"/>
    </location>
</feature>
<dbReference type="EMBL" id="HBIV01036852">
    <property type="protein sequence ID" value="CAE0674492.1"/>
    <property type="molecule type" value="Transcribed_RNA"/>
</dbReference>
<dbReference type="GO" id="GO:0001508">
    <property type="term" value="P:action potential"/>
    <property type="evidence" value="ECO:0007669"/>
    <property type="project" value="TreeGrafter"/>
</dbReference>
<evidence type="ECO:0000256" key="4">
    <source>
        <dbReference type="ARBA" id="ARBA00022692"/>
    </source>
</evidence>
<evidence type="ECO:0000256" key="12">
    <source>
        <dbReference type="SAM" id="MobiDB-lite"/>
    </source>
</evidence>
<feature type="compositionally biased region" description="Basic and acidic residues" evidence="12">
    <location>
        <begin position="1"/>
        <end position="11"/>
    </location>
</feature>
<organism evidence="15">
    <name type="scientific">Lotharella globosa</name>
    <dbReference type="NCBI Taxonomy" id="91324"/>
    <lineage>
        <taxon>Eukaryota</taxon>
        <taxon>Sar</taxon>
        <taxon>Rhizaria</taxon>
        <taxon>Cercozoa</taxon>
        <taxon>Chlorarachniophyceae</taxon>
        <taxon>Lotharella</taxon>
    </lineage>
</organism>
<keyword evidence="7" id="KW-0630">Potassium</keyword>
<evidence type="ECO:0000256" key="5">
    <source>
        <dbReference type="ARBA" id="ARBA00022826"/>
    </source>
</evidence>
<dbReference type="GO" id="GO:0005249">
    <property type="term" value="F:voltage-gated potassium channel activity"/>
    <property type="evidence" value="ECO:0007669"/>
    <property type="project" value="InterPro"/>
</dbReference>
<dbReference type="InterPro" id="IPR028325">
    <property type="entry name" value="VG_K_chnl"/>
</dbReference>
<feature type="transmembrane region" description="Helical" evidence="13">
    <location>
        <begin position="360"/>
        <end position="380"/>
    </location>
</feature>
<comment type="subcellular location">
    <subcellularLocation>
        <location evidence="1">Membrane</location>
        <topology evidence="1">Multi-pass membrane protein</topology>
    </subcellularLocation>
</comment>
<evidence type="ECO:0000256" key="9">
    <source>
        <dbReference type="ARBA" id="ARBA00023065"/>
    </source>
</evidence>
<dbReference type="PANTHER" id="PTHR11537:SF254">
    <property type="entry name" value="POTASSIUM VOLTAGE-GATED CHANNEL PROTEIN SHAB"/>
    <property type="match status" value="1"/>
</dbReference>
<dbReference type="InterPro" id="IPR005821">
    <property type="entry name" value="Ion_trans_dom"/>
</dbReference>
<feature type="transmembrane region" description="Helical" evidence="13">
    <location>
        <begin position="116"/>
        <end position="133"/>
    </location>
</feature>
<sequence length="521" mass="60038">MMPKREGKVEGKTVGGKRRKRRSPAGEVELQPTGADKDRGRNREREGMEDKINVAKEAMQALYHLRQIQKLTPPTVIRKFEKKVEYQIKVKGSLGWRAYLFVVLEDPNFNVYSKTTSILILLLILVSCVAFIIETLPQYQYPEYGEQEGDSPPIFGILEYICLSAFCLEYLLRLGTVQSVPEICLKQMGYAIPIFEQCGGPYQMKWLGWMRHPMNIIDFLAIAPFFIIEFSGAKGGAGFQVLRVLRLTRAFRVFKLGKYSEGLLLFYKVIAKSASALYLLFFFMLISTVVFGSMIYYAERGTWDEELGYYTRPDLYGDGKERSPFTSIPRSFWWVIVTSTTVGYGDFVPRTVFGRIVGTVASYYGILVLAMPLAIISSNFQHVHETHVKQKQTTRSTNSGLSSRMLELVISVENINSELNKVFTETKILCTRYLHLNANREDFPEVRLDAIAELSPNDVPRNQKELTFYNERKLVLDEFRSLQRQLDYLLQYKRTTLLRIKRLAEILRAKTRKSKKPNQLR</sequence>
<keyword evidence="5" id="KW-0631">Potassium channel</keyword>
<keyword evidence="10 13" id="KW-0472">Membrane</keyword>
<dbReference type="PANTHER" id="PTHR11537">
    <property type="entry name" value="VOLTAGE-GATED POTASSIUM CHANNEL"/>
    <property type="match status" value="1"/>
</dbReference>
<dbReference type="Pfam" id="PF00520">
    <property type="entry name" value="Ion_trans"/>
    <property type="match status" value="1"/>
</dbReference>
<evidence type="ECO:0000256" key="7">
    <source>
        <dbReference type="ARBA" id="ARBA00022958"/>
    </source>
</evidence>
<keyword evidence="2" id="KW-0813">Transport</keyword>
<keyword evidence="6" id="KW-0851">Voltage-gated channel</keyword>
<dbReference type="GO" id="GO:0008076">
    <property type="term" value="C:voltage-gated potassium channel complex"/>
    <property type="evidence" value="ECO:0007669"/>
    <property type="project" value="InterPro"/>
</dbReference>
<evidence type="ECO:0000256" key="8">
    <source>
        <dbReference type="ARBA" id="ARBA00022989"/>
    </source>
</evidence>
<reference evidence="15" key="1">
    <citation type="submission" date="2021-01" db="EMBL/GenBank/DDBJ databases">
        <authorList>
            <person name="Corre E."/>
            <person name="Pelletier E."/>
            <person name="Niang G."/>
            <person name="Scheremetjew M."/>
            <person name="Finn R."/>
            <person name="Kale V."/>
            <person name="Holt S."/>
            <person name="Cochrane G."/>
            <person name="Meng A."/>
            <person name="Brown T."/>
            <person name="Cohen L."/>
        </authorList>
    </citation>
    <scope>NUCLEOTIDE SEQUENCE</scope>
    <source>
        <strain evidence="15">CCCM811</strain>
    </source>
</reference>
<feature type="compositionally biased region" description="Basic and acidic residues" evidence="12">
    <location>
        <begin position="35"/>
        <end position="47"/>
    </location>
</feature>
<accession>A0A7S3Z8B0</accession>
<dbReference type="InterPro" id="IPR027359">
    <property type="entry name" value="Volt_channel_dom_sf"/>
</dbReference>
<keyword evidence="4 13" id="KW-0812">Transmembrane</keyword>
<dbReference type="FunFam" id="1.10.287.70:FF:000028">
    <property type="entry name" value="potassium voltage-gated channel subfamily D member 3"/>
    <property type="match status" value="1"/>
</dbReference>
<dbReference type="Gene3D" id="1.20.120.350">
    <property type="entry name" value="Voltage-gated potassium channels. Chain C"/>
    <property type="match status" value="1"/>
</dbReference>
<feature type="domain" description="Ion transport" evidence="14">
    <location>
        <begin position="115"/>
        <end position="385"/>
    </location>
</feature>
<evidence type="ECO:0000256" key="3">
    <source>
        <dbReference type="ARBA" id="ARBA00022538"/>
    </source>
</evidence>
<evidence type="ECO:0000256" key="10">
    <source>
        <dbReference type="ARBA" id="ARBA00023136"/>
    </source>
</evidence>
<dbReference type="SUPFAM" id="SSF81324">
    <property type="entry name" value="Voltage-gated potassium channels"/>
    <property type="match status" value="1"/>
</dbReference>
<evidence type="ECO:0000256" key="2">
    <source>
        <dbReference type="ARBA" id="ARBA00022448"/>
    </source>
</evidence>
<feature type="transmembrane region" description="Helical" evidence="13">
    <location>
        <begin position="153"/>
        <end position="172"/>
    </location>
</feature>
<evidence type="ECO:0000256" key="1">
    <source>
        <dbReference type="ARBA" id="ARBA00004141"/>
    </source>
</evidence>
<keyword evidence="9" id="KW-0406">Ion transport</keyword>
<dbReference type="PRINTS" id="PR00169">
    <property type="entry name" value="KCHANNEL"/>
</dbReference>
<evidence type="ECO:0000256" key="6">
    <source>
        <dbReference type="ARBA" id="ARBA00022882"/>
    </source>
</evidence>
<gene>
    <name evidence="15" type="ORF">LGLO00237_LOCUS26266</name>
</gene>
<dbReference type="AlphaFoldDB" id="A0A7S3Z8B0"/>
<proteinExistence type="predicted"/>
<protein>
    <recommendedName>
        <fullName evidence="14">Ion transport domain-containing protein</fullName>
    </recommendedName>
</protein>
<name>A0A7S3Z8B0_9EUKA</name>